<gene>
    <name evidence="1" type="ORF">B296_00022568</name>
</gene>
<comment type="caution">
    <text evidence="1">The sequence shown here is derived from an EMBL/GenBank/DDBJ whole genome shotgun (WGS) entry which is preliminary data.</text>
</comment>
<protein>
    <submittedName>
        <fullName evidence="1">Uncharacterized protein</fullName>
    </submittedName>
</protein>
<name>A0A427A7R3_ENSVE</name>
<evidence type="ECO:0000313" key="1">
    <source>
        <dbReference type="EMBL" id="RRT72282.1"/>
    </source>
</evidence>
<organism evidence="1 2">
    <name type="scientific">Ensete ventricosum</name>
    <name type="common">Abyssinian banana</name>
    <name type="synonym">Musa ensete</name>
    <dbReference type="NCBI Taxonomy" id="4639"/>
    <lineage>
        <taxon>Eukaryota</taxon>
        <taxon>Viridiplantae</taxon>
        <taxon>Streptophyta</taxon>
        <taxon>Embryophyta</taxon>
        <taxon>Tracheophyta</taxon>
        <taxon>Spermatophyta</taxon>
        <taxon>Magnoliopsida</taxon>
        <taxon>Liliopsida</taxon>
        <taxon>Zingiberales</taxon>
        <taxon>Musaceae</taxon>
        <taxon>Ensete</taxon>
    </lineage>
</organism>
<dbReference type="AlphaFoldDB" id="A0A427A7R3"/>
<dbReference type="Proteomes" id="UP000287651">
    <property type="component" value="Unassembled WGS sequence"/>
</dbReference>
<evidence type="ECO:0000313" key="2">
    <source>
        <dbReference type="Proteomes" id="UP000287651"/>
    </source>
</evidence>
<reference evidence="1 2" key="1">
    <citation type="journal article" date="2014" name="Agronomy (Basel)">
        <title>A Draft Genome Sequence for Ensete ventricosum, the Drought-Tolerant Tree Against Hunger.</title>
        <authorList>
            <person name="Harrison J."/>
            <person name="Moore K.A."/>
            <person name="Paszkiewicz K."/>
            <person name="Jones T."/>
            <person name="Grant M."/>
            <person name="Ambacheew D."/>
            <person name="Muzemil S."/>
            <person name="Studholme D.J."/>
        </authorList>
    </citation>
    <scope>NUCLEOTIDE SEQUENCE [LARGE SCALE GENOMIC DNA]</scope>
</reference>
<dbReference type="EMBL" id="AMZH03003453">
    <property type="protein sequence ID" value="RRT72282.1"/>
    <property type="molecule type" value="Genomic_DNA"/>
</dbReference>
<sequence length="86" mass="9330">MAFYRCLHFSRDPNLLHDDMICVENRFLVTVSPQRCTRKGLPAVRPQGAAASRGGRPLAGRLSIATRSVTACARAAVTTQEDEGEG</sequence>
<proteinExistence type="predicted"/>
<accession>A0A427A7R3</accession>